<dbReference type="AlphaFoldDB" id="A0A7S2D1D5"/>
<keyword evidence="1" id="KW-0472">Membrane</keyword>
<accession>A0A7S2D1D5</accession>
<gene>
    <name evidence="2" type="ORF">AAND1436_LOCUS22023</name>
</gene>
<sequence length="238" mass="26586">MQQWGIPTDSPLVVLTFLLMCSIFAVSAVLMTSMFFFQESFGAGYSVGKTASTNSSQRSGRYPQPDVVTTKLAKRLAKESKLALNAMLDNFHEHGDQKNAILKEIHDLLIMAKNEVKGKYMLEVCSPCIRIAFIAAHLRDASALEVFANLVKENVKSICAMKDVAWSKGEPTFMWYGYLHEFGPKLKQMKEECVPAQSSTVPTAAWIPTRLVYTELREAFGLINSILDEVAPIRRRSA</sequence>
<evidence type="ECO:0000313" key="2">
    <source>
        <dbReference type="EMBL" id="CAD9441625.1"/>
    </source>
</evidence>
<evidence type="ECO:0000256" key="1">
    <source>
        <dbReference type="SAM" id="Phobius"/>
    </source>
</evidence>
<name>A0A7S2D1D5_9DINO</name>
<protein>
    <recommendedName>
        <fullName evidence="3">Transmembrane protein</fullName>
    </recommendedName>
</protein>
<dbReference type="EMBL" id="HBGQ01045038">
    <property type="protein sequence ID" value="CAD9441625.1"/>
    <property type="molecule type" value="Transcribed_RNA"/>
</dbReference>
<organism evidence="2">
    <name type="scientific">Alexandrium andersonii</name>
    <dbReference type="NCBI Taxonomy" id="327968"/>
    <lineage>
        <taxon>Eukaryota</taxon>
        <taxon>Sar</taxon>
        <taxon>Alveolata</taxon>
        <taxon>Dinophyceae</taxon>
        <taxon>Gonyaulacales</taxon>
        <taxon>Pyrocystaceae</taxon>
        <taxon>Alexandrium</taxon>
    </lineage>
</organism>
<proteinExistence type="predicted"/>
<evidence type="ECO:0008006" key="3">
    <source>
        <dbReference type="Google" id="ProtNLM"/>
    </source>
</evidence>
<feature type="transmembrane region" description="Helical" evidence="1">
    <location>
        <begin position="12"/>
        <end position="37"/>
    </location>
</feature>
<keyword evidence="1" id="KW-0812">Transmembrane</keyword>
<reference evidence="2" key="1">
    <citation type="submission" date="2021-01" db="EMBL/GenBank/DDBJ databases">
        <authorList>
            <person name="Corre E."/>
            <person name="Pelletier E."/>
            <person name="Niang G."/>
            <person name="Scheremetjew M."/>
            <person name="Finn R."/>
            <person name="Kale V."/>
            <person name="Holt S."/>
            <person name="Cochrane G."/>
            <person name="Meng A."/>
            <person name="Brown T."/>
            <person name="Cohen L."/>
        </authorList>
    </citation>
    <scope>NUCLEOTIDE SEQUENCE</scope>
    <source>
        <strain evidence="2">CCMP2222</strain>
    </source>
</reference>
<keyword evidence="1" id="KW-1133">Transmembrane helix</keyword>